<dbReference type="InterPro" id="IPR050129">
    <property type="entry name" value="Zn_alcohol_dh"/>
</dbReference>
<reference evidence="6" key="1">
    <citation type="journal article" date="2002" name="J. Bacteriol.">
        <title>Gene islands integrated into tRNA(Gly) genes confer genome diversity on a Pseudomonas aeruginosa clone.</title>
        <authorList>
            <person name="Larbig K.D."/>
            <person name="Christmann A."/>
            <person name="Johann A."/>
            <person name="Klockgether J."/>
            <person name="Hartsch T."/>
            <person name="Merkl R."/>
            <person name="Wiehlmann L."/>
            <person name="Fritz H.-J."/>
            <person name="Tuemmler B."/>
        </authorList>
    </citation>
    <scope>NUCLEOTIDE SEQUENCE</scope>
    <source>
        <strain evidence="6">SG17M</strain>
    </source>
</reference>
<dbReference type="PANTHER" id="PTHR43401:SF5">
    <property type="entry name" value="ALCOHOL DEHYDROGENASE-RELATED"/>
    <property type="match status" value="1"/>
</dbReference>
<dbReference type="Pfam" id="PF08240">
    <property type="entry name" value="ADH_N"/>
    <property type="match status" value="1"/>
</dbReference>
<name>Q8GPX3_PSEAI</name>
<keyword evidence="2 4" id="KW-0862">Zinc</keyword>
<dbReference type="InterPro" id="IPR013154">
    <property type="entry name" value="ADH-like_N"/>
</dbReference>
<evidence type="ECO:0000313" key="6">
    <source>
        <dbReference type="EMBL" id="AAN62251.1"/>
    </source>
</evidence>
<protein>
    <submittedName>
        <fullName evidence="6">Putative alcohol dehydrogenase</fullName>
    </submittedName>
</protein>
<dbReference type="SUPFAM" id="SSF51735">
    <property type="entry name" value="NAD(P)-binding Rossmann-fold domains"/>
    <property type="match status" value="1"/>
</dbReference>
<dbReference type="SUPFAM" id="SSF50129">
    <property type="entry name" value="GroES-like"/>
    <property type="match status" value="1"/>
</dbReference>
<evidence type="ECO:0000259" key="5">
    <source>
        <dbReference type="SMART" id="SM00829"/>
    </source>
</evidence>
<gene>
    <name evidence="6" type="primary">adh</name>
</gene>
<keyword evidence="3" id="KW-0560">Oxidoreductase</keyword>
<comment type="similarity">
    <text evidence="4">Belongs to the zinc-containing alcohol dehydrogenase family.</text>
</comment>
<dbReference type="AlphaFoldDB" id="Q8GPX3"/>
<dbReference type="InterPro" id="IPR011032">
    <property type="entry name" value="GroES-like_sf"/>
</dbReference>
<dbReference type="RefSeq" id="WP_031755112.1">
    <property type="nucleotide sequence ID" value="NZ_LLUW01000023.1"/>
</dbReference>
<dbReference type="SMART" id="SM00829">
    <property type="entry name" value="PKS_ER"/>
    <property type="match status" value="1"/>
</dbReference>
<dbReference type="InterPro" id="IPR020843">
    <property type="entry name" value="ER"/>
</dbReference>
<dbReference type="CDD" id="cd08260">
    <property type="entry name" value="Zn_ADH6"/>
    <property type="match status" value="1"/>
</dbReference>
<dbReference type="GO" id="GO:0008270">
    <property type="term" value="F:zinc ion binding"/>
    <property type="evidence" value="ECO:0007669"/>
    <property type="project" value="InterPro"/>
</dbReference>
<dbReference type="GO" id="GO:0016616">
    <property type="term" value="F:oxidoreductase activity, acting on the CH-OH group of donors, NAD or NADP as acceptor"/>
    <property type="evidence" value="ECO:0007669"/>
    <property type="project" value="UniProtKB-ARBA"/>
</dbReference>
<proteinExistence type="inferred from homology"/>
<dbReference type="InterPro" id="IPR002328">
    <property type="entry name" value="ADH_Zn_CS"/>
</dbReference>
<keyword evidence="1 4" id="KW-0479">Metal-binding</keyword>
<dbReference type="InterPro" id="IPR013149">
    <property type="entry name" value="ADH-like_C"/>
</dbReference>
<feature type="domain" description="Enoyl reductase (ER)" evidence="5">
    <location>
        <begin position="11"/>
        <end position="343"/>
    </location>
</feature>
<dbReference type="Pfam" id="PF00107">
    <property type="entry name" value="ADH_zinc_N"/>
    <property type="match status" value="1"/>
</dbReference>
<dbReference type="EMBL" id="AF440524">
    <property type="protein sequence ID" value="AAN62251.1"/>
    <property type="molecule type" value="Genomic_DNA"/>
</dbReference>
<dbReference type="Gene3D" id="3.90.180.10">
    <property type="entry name" value="Medium-chain alcohol dehydrogenases, catalytic domain"/>
    <property type="match status" value="1"/>
</dbReference>
<comment type="cofactor">
    <cofactor evidence="4">
        <name>Zn(2+)</name>
        <dbReference type="ChEBI" id="CHEBI:29105"/>
    </cofactor>
</comment>
<organism evidence="6">
    <name type="scientific">Pseudomonas aeruginosa</name>
    <dbReference type="NCBI Taxonomy" id="287"/>
    <lineage>
        <taxon>Bacteria</taxon>
        <taxon>Pseudomonadati</taxon>
        <taxon>Pseudomonadota</taxon>
        <taxon>Gammaproteobacteria</taxon>
        <taxon>Pseudomonadales</taxon>
        <taxon>Pseudomonadaceae</taxon>
        <taxon>Pseudomonas</taxon>
    </lineage>
</organism>
<dbReference type="PROSITE" id="PS00059">
    <property type="entry name" value="ADH_ZINC"/>
    <property type="match status" value="1"/>
</dbReference>
<dbReference type="InterPro" id="IPR036291">
    <property type="entry name" value="NAD(P)-bd_dom_sf"/>
</dbReference>
<evidence type="ECO:0000256" key="4">
    <source>
        <dbReference type="RuleBase" id="RU361277"/>
    </source>
</evidence>
<dbReference type="PANTHER" id="PTHR43401">
    <property type="entry name" value="L-THREONINE 3-DEHYDROGENASE"/>
    <property type="match status" value="1"/>
</dbReference>
<evidence type="ECO:0000256" key="1">
    <source>
        <dbReference type="ARBA" id="ARBA00022723"/>
    </source>
</evidence>
<evidence type="ECO:0000256" key="3">
    <source>
        <dbReference type="ARBA" id="ARBA00023002"/>
    </source>
</evidence>
<evidence type="ECO:0000256" key="2">
    <source>
        <dbReference type="ARBA" id="ARBA00022833"/>
    </source>
</evidence>
<sequence length="346" mass="36769">MRAAVYESFQGKITVQTMPDPEPSEFGAVIEVKASGICRSDWHGWVGHDTDIVLPHVPGHEFAGVVAAVGRGVTKWKVGDRVTMPFMGVCGSCGECSSGNEQMCDHQFQPGFKHWGSFAQYVAIDMADRNLVALPEAVAFSTAAGLGCRFATSFRAMAFQARIEPGQWVAVHGCGGVGLSAIMIAEALGANTIAIDIADDKLELARALGAARTINARQVDNVASAIADLTGGGAHVSVDALGSVVTCRNSIESLRKRGKHLQVGLLAGDQALPAIPMGRVVLKELQLLGSYGLQPHKYGDMLAMIEAGKLKPEKLIGRTVTLEEATTILPKMDSFQERGVAIIDRF</sequence>
<accession>Q8GPX3</accession>